<evidence type="ECO:0000256" key="1">
    <source>
        <dbReference type="ARBA" id="ARBA00007812"/>
    </source>
</evidence>
<feature type="domain" description="Thiamine pyrophosphate enzyme central" evidence="4">
    <location>
        <begin position="196"/>
        <end position="332"/>
    </location>
</feature>
<evidence type="ECO:0000259" key="4">
    <source>
        <dbReference type="Pfam" id="PF00205"/>
    </source>
</evidence>
<evidence type="ECO:0000259" key="5">
    <source>
        <dbReference type="Pfam" id="PF02775"/>
    </source>
</evidence>
<dbReference type="InterPro" id="IPR000399">
    <property type="entry name" value="TPP-bd_CS"/>
</dbReference>
<evidence type="ECO:0000259" key="6">
    <source>
        <dbReference type="Pfam" id="PF02776"/>
    </source>
</evidence>
<dbReference type="Pfam" id="PF02776">
    <property type="entry name" value="TPP_enzyme_N"/>
    <property type="match status" value="1"/>
</dbReference>
<dbReference type="Proteomes" id="UP000825886">
    <property type="component" value="Chromosome"/>
</dbReference>
<dbReference type="EMBL" id="CP081864">
    <property type="protein sequence ID" value="QZN95765.1"/>
    <property type="molecule type" value="Genomic_DNA"/>
</dbReference>
<dbReference type="InterPro" id="IPR029035">
    <property type="entry name" value="DHS-like_NAD/FAD-binding_dom"/>
</dbReference>
<dbReference type="Pfam" id="PF02775">
    <property type="entry name" value="TPP_enzyme_C"/>
    <property type="match status" value="1"/>
</dbReference>
<evidence type="ECO:0000256" key="2">
    <source>
        <dbReference type="ARBA" id="ARBA00023052"/>
    </source>
</evidence>
<accession>A0ABX9AS03</accession>
<dbReference type="PROSITE" id="PS00187">
    <property type="entry name" value="TPP_ENZYMES"/>
    <property type="match status" value="1"/>
</dbReference>
<dbReference type="InterPro" id="IPR012001">
    <property type="entry name" value="Thiamin_PyroP_enz_TPP-bd_dom"/>
</dbReference>
<dbReference type="InterPro" id="IPR011766">
    <property type="entry name" value="TPP_enzyme_TPP-bd"/>
</dbReference>
<feature type="domain" description="Thiamine pyrophosphate enzyme N-terminal TPP-binding" evidence="6">
    <location>
        <begin position="1"/>
        <end position="115"/>
    </location>
</feature>
<keyword evidence="2 3" id="KW-0786">Thiamine pyrophosphate</keyword>
<gene>
    <name evidence="7" type="ORF">K6K13_21960</name>
</gene>
<evidence type="ECO:0000313" key="7">
    <source>
        <dbReference type="EMBL" id="QZN95765.1"/>
    </source>
</evidence>
<feature type="domain" description="Thiamine pyrophosphate enzyme TPP-binding" evidence="5">
    <location>
        <begin position="388"/>
        <end position="535"/>
    </location>
</feature>
<organism evidence="7 8">
    <name type="scientific">Symbiopectobacterium purcellii</name>
    <dbReference type="NCBI Taxonomy" id="2871826"/>
    <lineage>
        <taxon>Bacteria</taxon>
        <taxon>Pseudomonadati</taxon>
        <taxon>Pseudomonadota</taxon>
        <taxon>Gammaproteobacteria</taxon>
        <taxon>Enterobacterales</taxon>
        <taxon>Enterobacteriaceae</taxon>
    </lineage>
</organism>
<dbReference type="InterPro" id="IPR012000">
    <property type="entry name" value="Thiamin_PyroP_enz_cen_dom"/>
</dbReference>
<proteinExistence type="inferred from homology"/>
<dbReference type="Gene3D" id="3.40.50.1220">
    <property type="entry name" value="TPP-binding domain"/>
    <property type="match status" value="1"/>
</dbReference>
<sequence length="557" mass="60604">MQFDALFLRAMSSMGITTCFGIIGSEAEAIRFDKALGITFYLTRHEFAAGIMADVAGRLTGIPHMCWATFGPGLTNMATGVCSAMLDRSPMVACSAQIPRPQIRFNLTHQCIDNVGLMAGITKSSLQLEKAEALGSHVQTALQRTLDGLPGPAYLSIPLDLLKTEVPDREALAILQAVQPLTRRKKTKPARADIIRAAQSITDATHPMIVIGNQVIRDNAQASVCRFAKQINAPIICSLAAKGAVPDDHPQFLTAANQYLDSVYRTSVLHPLFEGVDLMILIGYDFGEDLKPALWGNDKPTLVINSVDVPMGDIFQPDILCLGDMTRSLDQLAHHGLPQQEWLASHQRLKRFFDKRQPAAQPDAVTDIPRIVAAVSTALGRDGIFCSDVGLHTQYAGLLATTYHSNHFLCSNVCGSFGFGLPAAIAAQICHPETRVLAFCGDGGFHATSQELETLVRYSLPVVIVVVADSAFGLITYYPHLNDADPQRHLTEFGPVDFTLLARANGVSATKILDIADFPDVLEKAFQTHQPHLIEMPVKYDNTLLPHIAETAIDCHH</sequence>
<dbReference type="SUPFAM" id="SSF52467">
    <property type="entry name" value="DHS-like NAD/FAD-binding domain"/>
    <property type="match status" value="1"/>
</dbReference>
<protein>
    <submittedName>
        <fullName evidence="7">Thiamine pyrophosphate-binding protein</fullName>
    </submittedName>
</protein>
<dbReference type="SUPFAM" id="SSF52518">
    <property type="entry name" value="Thiamin diphosphate-binding fold (THDP-binding)"/>
    <property type="match status" value="2"/>
</dbReference>
<keyword evidence="8" id="KW-1185">Reference proteome</keyword>
<dbReference type="Gene3D" id="3.40.50.970">
    <property type="match status" value="2"/>
</dbReference>
<dbReference type="CDD" id="cd07035">
    <property type="entry name" value="TPP_PYR_POX_like"/>
    <property type="match status" value="1"/>
</dbReference>
<dbReference type="PANTHER" id="PTHR18968">
    <property type="entry name" value="THIAMINE PYROPHOSPHATE ENZYMES"/>
    <property type="match status" value="1"/>
</dbReference>
<dbReference type="Pfam" id="PF00205">
    <property type="entry name" value="TPP_enzyme_M"/>
    <property type="match status" value="1"/>
</dbReference>
<dbReference type="PANTHER" id="PTHR18968:SF129">
    <property type="entry name" value="ACETOLACTATE SYNTHASE"/>
    <property type="match status" value="1"/>
</dbReference>
<comment type="similarity">
    <text evidence="1 3">Belongs to the TPP enzyme family.</text>
</comment>
<dbReference type="RefSeq" id="WP_222158841.1">
    <property type="nucleotide sequence ID" value="NZ_CP081864.1"/>
</dbReference>
<name>A0ABX9AS03_9ENTR</name>
<evidence type="ECO:0000256" key="3">
    <source>
        <dbReference type="RuleBase" id="RU362132"/>
    </source>
</evidence>
<dbReference type="InterPro" id="IPR029061">
    <property type="entry name" value="THDP-binding"/>
</dbReference>
<reference evidence="7 8" key="1">
    <citation type="submission" date="2021-08" db="EMBL/GenBank/DDBJ databases">
        <title>Culture and genomic analysis of Symbiopectobacterium purcellii sp. nov. gen. nov., isolated from the leafhopper Empoasca decipiens.</title>
        <authorList>
            <person name="Nadal-Jimenez P."/>
            <person name="Siozios S."/>
            <person name="Halliday N."/>
            <person name="Camara M."/>
            <person name="Hurst G.D.D."/>
        </authorList>
    </citation>
    <scope>NUCLEOTIDE SEQUENCE [LARGE SCALE GENOMIC DNA]</scope>
    <source>
        <strain evidence="7 8">SyEd1</strain>
    </source>
</reference>
<evidence type="ECO:0000313" key="8">
    <source>
        <dbReference type="Proteomes" id="UP000825886"/>
    </source>
</evidence>
<dbReference type="InterPro" id="IPR045229">
    <property type="entry name" value="TPP_enz"/>
</dbReference>